<dbReference type="InterPro" id="IPR004087">
    <property type="entry name" value="KH_dom"/>
</dbReference>
<dbReference type="SUPFAM" id="SSF54791">
    <property type="entry name" value="Eukaryotic type KH-domain (KH-domain type I)"/>
    <property type="match status" value="1"/>
</dbReference>
<dbReference type="InterPro" id="IPR055256">
    <property type="entry name" value="KH_1_KHDC4/BBP-like"/>
</dbReference>
<dbReference type="GO" id="GO:0048024">
    <property type="term" value="P:regulation of mRNA splicing, via spliceosome"/>
    <property type="evidence" value="ECO:0007669"/>
    <property type="project" value="TreeGrafter"/>
</dbReference>
<dbReference type="Proteomes" id="UP000887540">
    <property type="component" value="Unplaced"/>
</dbReference>
<evidence type="ECO:0000259" key="3">
    <source>
        <dbReference type="SMART" id="SM00322"/>
    </source>
</evidence>
<proteinExistence type="predicted"/>
<dbReference type="Pfam" id="PF22675">
    <property type="entry name" value="KH-I_KHDC4-BBP"/>
    <property type="match status" value="1"/>
</dbReference>
<evidence type="ECO:0000256" key="1">
    <source>
        <dbReference type="ARBA" id="ARBA00022884"/>
    </source>
</evidence>
<name>A0A914C7G7_9BILA</name>
<evidence type="ECO:0000313" key="4">
    <source>
        <dbReference type="Proteomes" id="UP000887540"/>
    </source>
</evidence>
<keyword evidence="4" id="KW-1185">Reference proteome</keyword>
<keyword evidence="1" id="KW-0694">RNA-binding</keyword>
<dbReference type="Gene3D" id="3.30.1370.10">
    <property type="entry name" value="K Homology domain, type 1"/>
    <property type="match status" value="1"/>
</dbReference>
<protein>
    <submittedName>
        <fullName evidence="5">K Homology domain-containing protein</fullName>
    </submittedName>
</protein>
<sequence>MAENKFSGNDDSHTNGNDISYFDSLMAEIVAMNYVRADDPTSFTSAHLLLLEEANLVWARLCASGIVNSTEALRTALENFELADLSTSKRARAPSSEAGCASKWGTVSPSQQQQQTSLSSRKFLQLSSGRKSAVDSSNWREDAKENATKSTTTTPTKVETISKVELNCPEDHTLMKKTRMASTDITKNPIMGIPNIMDSVQENSPHIFKLEKKVDIPEHPGYNFIGRILGPRGISIRQLEAATQCGILIRGKGSVKDREKEKRLSGKPGYEHLQEQLHVHITAMGTNMAQCQEHLNEAVSVIESLLTPTYDEYKKTQLIHLAIINGTYRAPIKNFEPAKENTKDGMAENLRKHA</sequence>
<feature type="compositionally biased region" description="Polar residues" evidence="2">
    <location>
        <begin position="125"/>
        <end position="137"/>
    </location>
</feature>
<dbReference type="WBParaSite" id="ACRNAN_Path_492.g1842.t1">
    <property type="protein sequence ID" value="ACRNAN_Path_492.g1842.t1"/>
    <property type="gene ID" value="ACRNAN_Path_492.g1842"/>
</dbReference>
<feature type="compositionally biased region" description="Basic and acidic residues" evidence="2">
    <location>
        <begin position="138"/>
        <end position="147"/>
    </location>
</feature>
<accession>A0A914C7G7</accession>
<dbReference type="GO" id="GO:0003729">
    <property type="term" value="F:mRNA binding"/>
    <property type="evidence" value="ECO:0007669"/>
    <property type="project" value="TreeGrafter"/>
</dbReference>
<evidence type="ECO:0000256" key="2">
    <source>
        <dbReference type="SAM" id="MobiDB-lite"/>
    </source>
</evidence>
<reference evidence="5" key="1">
    <citation type="submission" date="2022-11" db="UniProtKB">
        <authorList>
            <consortium name="WormBaseParasite"/>
        </authorList>
    </citation>
    <scope>IDENTIFICATION</scope>
</reference>
<evidence type="ECO:0000313" key="5">
    <source>
        <dbReference type="WBParaSite" id="ACRNAN_Path_492.g1842.t1"/>
    </source>
</evidence>
<dbReference type="SMART" id="SM00322">
    <property type="entry name" value="KH"/>
    <property type="match status" value="1"/>
</dbReference>
<dbReference type="PANTHER" id="PTHR11208:SF42">
    <property type="entry name" value="QUAKING RELATED 54B, ISOFORM E"/>
    <property type="match status" value="1"/>
</dbReference>
<dbReference type="AlphaFoldDB" id="A0A914C7G7"/>
<organism evidence="4 5">
    <name type="scientific">Acrobeloides nanus</name>
    <dbReference type="NCBI Taxonomy" id="290746"/>
    <lineage>
        <taxon>Eukaryota</taxon>
        <taxon>Metazoa</taxon>
        <taxon>Ecdysozoa</taxon>
        <taxon>Nematoda</taxon>
        <taxon>Chromadorea</taxon>
        <taxon>Rhabditida</taxon>
        <taxon>Tylenchina</taxon>
        <taxon>Cephalobomorpha</taxon>
        <taxon>Cephaloboidea</taxon>
        <taxon>Cephalobidae</taxon>
        <taxon>Acrobeloides</taxon>
    </lineage>
</organism>
<dbReference type="GO" id="GO:0005634">
    <property type="term" value="C:nucleus"/>
    <property type="evidence" value="ECO:0007669"/>
    <property type="project" value="TreeGrafter"/>
</dbReference>
<dbReference type="InterPro" id="IPR045071">
    <property type="entry name" value="BBP-like"/>
</dbReference>
<dbReference type="PANTHER" id="PTHR11208">
    <property type="entry name" value="RNA-BINDING PROTEIN RELATED"/>
    <property type="match status" value="1"/>
</dbReference>
<feature type="region of interest" description="Disordered" evidence="2">
    <location>
        <begin position="86"/>
        <end position="156"/>
    </location>
</feature>
<feature type="compositionally biased region" description="Low complexity" evidence="2">
    <location>
        <begin position="108"/>
        <end position="120"/>
    </location>
</feature>
<feature type="domain" description="K Homology" evidence="3">
    <location>
        <begin position="208"/>
        <end position="300"/>
    </location>
</feature>
<dbReference type="InterPro" id="IPR036612">
    <property type="entry name" value="KH_dom_type_1_sf"/>
</dbReference>